<feature type="transmembrane region" description="Helical" evidence="1">
    <location>
        <begin position="7"/>
        <end position="30"/>
    </location>
</feature>
<keyword evidence="3" id="KW-1185">Reference proteome</keyword>
<keyword evidence="1" id="KW-0472">Membrane</keyword>
<dbReference type="RefSeq" id="WP_215239397.1">
    <property type="nucleotide sequence ID" value="NZ_CAJRAF010000002.1"/>
</dbReference>
<sequence>MNKSPINYLLTAVAGAVLWVVFAILLASYFSENPSLAEKYPEDLASELRLIFGLGALLSVLFAGYWFYYGSQEKVAGELPAAKTTWRAMFFSQILIAVVLTFVIIFLNTDEGIESQWFGIYFAVLCVLTFVLFWVTTFLFSPRTVKYIPFGK</sequence>
<reference evidence="2" key="1">
    <citation type="submission" date="2021-04" db="EMBL/GenBank/DDBJ databases">
        <authorList>
            <person name="Rodrigo-Torres L."/>
            <person name="Arahal R. D."/>
            <person name="Lucena T."/>
        </authorList>
    </citation>
    <scope>NUCLEOTIDE SEQUENCE</scope>
    <source>
        <strain evidence="2">CECT 9275</strain>
    </source>
</reference>
<feature type="transmembrane region" description="Helical" evidence="1">
    <location>
        <begin position="50"/>
        <end position="68"/>
    </location>
</feature>
<name>A0A916JCB7_9BACT</name>
<feature type="transmembrane region" description="Helical" evidence="1">
    <location>
        <begin position="119"/>
        <end position="140"/>
    </location>
</feature>
<evidence type="ECO:0000313" key="2">
    <source>
        <dbReference type="EMBL" id="CAG5002183.1"/>
    </source>
</evidence>
<keyword evidence="1" id="KW-1133">Transmembrane helix</keyword>
<evidence type="ECO:0000256" key="1">
    <source>
        <dbReference type="SAM" id="Phobius"/>
    </source>
</evidence>
<protein>
    <submittedName>
        <fullName evidence="2">Uncharacterized protein</fullName>
    </submittedName>
</protein>
<gene>
    <name evidence="2" type="ORF">DYBT9275_02830</name>
</gene>
<dbReference type="Proteomes" id="UP000680038">
    <property type="component" value="Unassembled WGS sequence"/>
</dbReference>
<feature type="transmembrane region" description="Helical" evidence="1">
    <location>
        <begin position="88"/>
        <end position="107"/>
    </location>
</feature>
<comment type="caution">
    <text evidence="2">The sequence shown here is derived from an EMBL/GenBank/DDBJ whole genome shotgun (WGS) entry which is preliminary data.</text>
</comment>
<dbReference type="AlphaFoldDB" id="A0A916JCB7"/>
<keyword evidence="1" id="KW-0812">Transmembrane</keyword>
<accession>A0A916JCB7</accession>
<dbReference type="EMBL" id="CAJRAF010000002">
    <property type="protein sequence ID" value="CAG5002183.1"/>
    <property type="molecule type" value="Genomic_DNA"/>
</dbReference>
<proteinExistence type="predicted"/>
<organism evidence="2 3">
    <name type="scientific">Dyadobacter helix</name>
    <dbReference type="NCBI Taxonomy" id="2822344"/>
    <lineage>
        <taxon>Bacteria</taxon>
        <taxon>Pseudomonadati</taxon>
        <taxon>Bacteroidota</taxon>
        <taxon>Cytophagia</taxon>
        <taxon>Cytophagales</taxon>
        <taxon>Spirosomataceae</taxon>
        <taxon>Dyadobacter</taxon>
    </lineage>
</organism>
<evidence type="ECO:0000313" key="3">
    <source>
        <dbReference type="Proteomes" id="UP000680038"/>
    </source>
</evidence>